<comment type="catalytic activity">
    <reaction evidence="1 12">
        <text>ATP-independent breakage of single-stranded DNA, followed by passage and rejoining.</text>
        <dbReference type="EC" id="5.6.2.1"/>
    </reaction>
</comment>
<keyword evidence="7" id="KW-0862">Zinc</keyword>
<accession>H8I9W8</accession>
<evidence type="ECO:0000256" key="10">
    <source>
        <dbReference type="ARBA" id="ARBA00023125"/>
    </source>
</evidence>
<feature type="domain" description="Topo IA-type catalytic" evidence="14">
    <location>
        <begin position="169"/>
        <end position="580"/>
    </location>
</feature>
<dbReference type="CDD" id="cd03362">
    <property type="entry name" value="TOPRIM_TopoIA_TopoIII"/>
    <property type="match status" value="1"/>
</dbReference>
<keyword evidence="4" id="KW-0479">Metal-binding</keyword>
<dbReference type="InterPro" id="IPR013824">
    <property type="entry name" value="Topo_IA_cen_sub1"/>
</dbReference>
<dbReference type="GO" id="GO:0008270">
    <property type="term" value="F:zinc ion binding"/>
    <property type="evidence" value="ECO:0007669"/>
    <property type="project" value="UniProtKB-KW"/>
</dbReference>
<dbReference type="HAMAP" id="MF_00952">
    <property type="entry name" value="Topoisom_1_prok"/>
    <property type="match status" value="1"/>
</dbReference>
<evidence type="ECO:0000313" key="15">
    <source>
        <dbReference type="EMBL" id="AFD00928.1"/>
    </source>
</evidence>
<dbReference type="SMART" id="SM00493">
    <property type="entry name" value="TOPRIM"/>
    <property type="match status" value="1"/>
</dbReference>
<dbReference type="GO" id="GO:0006265">
    <property type="term" value="P:DNA topological change"/>
    <property type="evidence" value="ECO:0007669"/>
    <property type="project" value="UniProtKB-UniRule"/>
</dbReference>
<evidence type="ECO:0000256" key="2">
    <source>
        <dbReference type="ARBA" id="ARBA00001946"/>
    </source>
</evidence>
<dbReference type="GO" id="GO:0006310">
    <property type="term" value="P:DNA recombination"/>
    <property type="evidence" value="ECO:0007669"/>
    <property type="project" value="TreeGrafter"/>
</dbReference>
<dbReference type="SUPFAM" id="SSF56712">
    <property type="entry name" value="Prokaryotic type I DNA topoisomerase"/>
    <property type="match status" value="1"/>
</dbReference>
<feature type="site" description="Interaction with DNA" evidence="12">
    <location>
        <position position="328"/>
    </location>
</feature>
<dbReference type="InterPro" id="IPR013498">
    <property type="entry name" value="Topo_IA_Znf"/>
</dbReference>
<evidence type="ECO:0000256" key="7">
    <source>
        <dbReference type="ARBA" id="ARBA00022833"/>
    </source>
</evidence>
<keyword evidence="6" id="KW-0863">Zinc-finger</keyword>
<dbReference type="InterPro" id="IPR013497">
    <property type="entry name" value="Topo_IA_cen"/>
</dbReference>
<evidence type="ECO:0000256" key="6">
    <source>
        <dbReference type="ARBA" id="ARBA00022771"/>
    </source>
</evidence>
<dbReference type="Pfam" id="PF01396">
    <property type="entry name" value="Zn_ribbon_Top1"/>
    <property type="match status" value="1"/>
</dbReference>
<dbReference type="Pfam" id="PF01131">
    <property type="entry name" value="Topoisom_bac"/>
    <property type="match status" value="1"/>
</dbReference>
<dbReference type="Gene3D" id="3.40.50.140">
    <property type="match status" value="1"/>
</dbReference>
<keyword evidence="9 12" id="KW-0799">Topoisomerase</keyword>
<dbReference type="CDD" id="cd00186">
    <property type="entry name" value="TOP1Ac"/>
    <property type="match status" value="1"/>
</dbReference>
<evidence type="ECO:0000256" key="11">
    <source>
        <dbReference type="ARBA" id="ARBA00023235"/>
    </source>
</evidence>
<feature type="site" description="Interaction with DNA" evidence="12">
    <location>
        <position position="67"/>
    </location>
</feature>
<dbReference type="Gene3D" id="1.10.290.10">
    <property type="entry name" value="Topoisomerase I, domain 4"/>
    <property type="match status" value="1"/>
</dbReference>
<dbReference type="SMART" id="SM00436">
    <property type="entry name" value="TOP1Bc"/>
    <property type="match status" value="1"/>
</dbReference>
<dbReference type="GO" id="GO:0003917">
    <property type="term" value="F:DNA topoisomerase type I (single strand cut, ATP-independent) activity"/>
    <property type="evidence" value="ECO:0007669"/>
    <property type="project" value="UniProtKB-UniRule"/>
</dbReference>
<feature type="site" description="Interaction with DNA" evidence="12">
    <location>
        <position position="514"/>
    </location>
</feature>
<dbReference type="FunFam" id="1.10.290.10:FF:000003">
    <property type="entry name" value="DNA topoisomerase"/>
    <property type="match status" value="1"/>
</dbReference>
<name>H8I9W8_METCZ</name>
<evidence type="ECO:0000256" key="3">
    <source>
        <dbReference type="ARBA" id="ARBA00009446"/>
    </source>
</evidence>
<evidence type="ECO:0000256" key="4">
    <source>
        <dbReference type="ARBA" id="ARBA00022723"/>
    </source>
</evidence>
<dbReference type="Gene3D" id="3.30.65.10">
    <property type="entry name" value="Bacterial Topoisomerase I, domain 1"/>
    <property type="match status" value="1"/>
</dbReference>
<dbReference type="GO" id="GO:0006281">
    <property type="term" value="P:DNA repair"/>
    <property type="evidence" value="ECO:0007669"/>
    <property type="project" value="TreeGrafter"/>
</dbReference>
<keyword evidence="10 12" id="KW-0238">DNA-binding</keyword>
<dbReference type="InterPro" id="IPR013826">
    <property type="entry name" value="Topo_IA_cen_sub3"/>
</dbReference>
<comment type="function">
    <text evidence="12">Releases the supercoiling and torsional tension of DNA, which is introduced during the DNA replication and transcription, by transiently cleaving and rejoining one strand of the DNA duplex. Introduces a single-strand break via transesterification at a target site in duplex DNA. The scissile phosphodiester is attacked by the catalytic tyrosine of the enzyme, resulting in the formation of a DNA-(5'-phosphotyrosyl)-enzyme intermediate and the expulsion of a 3'-OH DNA strand. The free DNA strand then undergoes passage around the unbroken strand, thus removing DNA supercoils. Finally, in the religation step, the DNA 3'-OH attacks the covalent intermediate to expel the active-site tyrosine and restore the DNA phosphodiester backbone.</text>
</comment>
<feature type="site" description="Interaction with DNA" evidence="12">
    <location>
        <position position="179"/>
    </location>
</feature>
<comment type="cofactor">
    <cofactor evidence="2">
        <name>Mg(2+)</name>
        <dbReference type="ChEBI" id="CHEBI:18420"/>
    </cofactor>
</comment>
<dbReference type="KEGG" id="mez:Mtc_2193"/>
<evidence type="ECO:0000259" key="13">
    <source>
        <dbReference type="PROSITE" id="PS50880"/>
    </source>
</evidence>
<dbReference type="NCBIfam" id="NF005555">
    <property type="entry name" value="PRK07220.1"/>
    <property type="match status" value="1"/>
</dbReference>
<comment type="similarity">
    <text evidence="3 12">Belongs to the type IA topoisomerase family.</text>
</comment>
<evidence type="ECO:0000256" key="12">
    <source>
        <dbReference type="HAMAP-Rule" id="MF_00952"/>
    </source>
</evidence>
<evidence type="ECO:0000256" key="8">
    <source>
        <dbReference type="ARBA" id="ARBA00022842"/>
    </source>
</evidence>
<dbReference type="Proteomes" id="UP000005233">
    <property type="component" value="Chromosome"/>
</dbReference>
<dbReference type="InterPro" id="IPR013825">
    <property type="entry name" value="Topo_IA_cen_sub2"/>
</dbReference>
<dbReference type="InterPro" id="IPR003601">
    <property type="entry name" value="Topo_IA_2"/>
</dbReference>
<dbReference type="EC" id="5.6.2.1" evidence="12"/>
<keyword evidence="8" id="KW-0460">Magnesium</keyword>
<dbReference type="Pfam" id="PF01751">
    <property type="entry name" value="Toprim"/>
    <property type="match status" value="1"/>
</dbReference>
<gene>
    <name evidence="15" type="primary">topA-1</name>
    <name evidence="12" type="synonym">topA</name>
    <name evidence="15" type="ordered locus">Mtc_2193</name>
</gene>
<dbReference type="InterPro" id="IPR003602">
    <property type="entry name" value="Topo_IA_DNA-bd_dom"/>
</dbReference>
<dbReference type="PANTHER" id="PTHR11390:SF26">
    <property type="entry name" value="DNA TOPOISOMERASE 1"/>
    <property type="match status" value="1"/>
</dbReference>
<dbReference type="STRING" id="1041930.Mtc_2193"/>
<dbReference type="InterPro" id="IPR023405">
    <property type="entry name" value="Topo_IA_core_domain"/>
</dbReference>
<keyword evidence="11 12" id="KW-0413">Isomerase</keyword>
<dbReference type="SMART" id="SM00437">
    <property type="entry name" value="TOP1Ac"/>
    <property type="match status" value="1"/>
</dbReference>
<dbReference type="GO" id="GO:0003677">
    <property type="term" value="F:DNA binding"/>
    <property type="evidence" value="ECO:0007669"/>
    <property type="project" value="UniProtKB-KW"/>
</dbReference>
<feature type="site" description="Interaction with DNA" evidence="12">
    <location>
        <position position="183"/>
    </location>
</feature>
<reference evidence="15 16" key="1">
    <citation type="journal article" date="2012" name="J. Bacteriol.">
        <title>Complete genome sequence of a thermophilic methanogen, Methanocella conradii HZ254, isolated from Chinese rice field soil.</title>
        <authorList>
            <person name="Lu Z."/>
            <person name="Lu Y."/>
        </authorList>
    </citation>
    <scope>NUCLEOTIDE SEQUENCE [LARGE SCALE GENOMIC DNA]</scope>
    <source>
        <strain evidence="16">DSM 24694 / JCM 17849 / CGMCC 1.5162 / HZ254</strain>
    </source>
</reference>
<dbReference type="InterPro" id="IPR006171">
    <property type="entry name" value="TOPRIM_dom"/>
</dbReference>
<dbReference type="PROSITE" id="PS50880">
    <property type="entry name" value="TOPRIM"/>
    <property type="match status" value="1"/>
</dbReference>
<keyword evidence="5" id="KW-0677">Repeat</keyword>
<feature type="region of interest" description="Interaction with DNA" evidence="12">
    <location>
        <begin position="207"/>
        <end position="212"/>
    </location>
</feature>
<feature type="active site" description="O-(5'-phospho-DNA)-tyrosine intermediate" evidence="12">
    <location>
        <position position="326"/>
    </location>
</feature>
<dbReference type="PROSITE" id="PS52039">
    <property type="entry name" value="TOPO_IA_2"/>
    <property type="match status" value="1"/>
</dbReference>
<comment type="caution">
    <text evidence="12">Lacks conserved residue(s) required for the propagation of feature annotation.</text>
</comment>
<evidence type="ECO:0000256" key="5">
    <source>
        <dbReference type="ARBA" id="ARBA00022737"/>
    </source>
</evidence>
<dbReference type="HOGENOM" id="CLU_002929_1_4_2"/>
<evidence type="ECO:0000256" key="1">
    <source>
        <dbReference type="ARBA" id="ARBA00000213"/>
    </source>
</evidence>
<sequence length="700" mass="77044">MGSSQESLNIGLPYCLDDMHLIITEKHDAASKIASILFQDCVASRVNGVPVYRSNKADAAVIGLAGHVVELDFPPEYGRWTAHPPSALIAAPVITVPTKKDIIGALESLAPSATRVTIATDYDREGELIGVEAYNIVRRLSKAPFDRVRYSSFARQEILGAFSKPTSLDFSLAAAGECRQEIDLVWGAALTRFVSLAGNRAGKDFLSVGRVQTPLLAIIVDREKEIQAFVSKPYWELAAVLLKGAEAFMARHKKGRFDNKEEAMAIYKKLGKAATVKSILRESKKEPAPTPFSTTELLKAASAIGFSAAGAMQAAEELYINGRISYPRTDNTVYPPTLDLRQAVGLFKASPEFAQSALELLAQRSLVPTKGKVESKDHPPIYPVACASKAQMDERHWKLYELVVRRFFATLSPPCEWDVVRAEVDISGEPFSADGKRLSAPGWRKHYPYGMPKEEVLPPLSVGDVLAVKKINLLEKKTEPPKRYGQGRLIELMEKLGLGTKATRHEALSKLYSRGYIEGNPPKPTQTGITLIDALRAHANAITTPDMTGKLEKDMDAIAESRLKKDDVVLESRKMLRAIFDQLEPRRADIGKALRAGAALDSDIGPCPICGSPLVIRETKADRRKFIACSGFPECRNTYNIPPGTLKFEKKICEKHRLHLLKVTPPSSRDKDGKTIKGKAYEYGCPACKKEAFYAQPTQK</sequence>
<comment type="subunit">
    <text evidence="12">Monomer.</text>
</comment>
<dbReference type="InterPro" id="IPR028612">
    <property type="entry name" value="Topoisom_1_IA"/>
</dbReference>
<dbReference type="AlphaFoldDB" id="H8I9W8"/>
<dbReference type="PANTHER" id="PTHR11390">
    <property type="entry name" value="PROKARYOTIC DNA TOPOISOMERASE"/>
    <property type="match status" value="1"/>
</dbReference>
<evidence type="ECO:0000256" key="9">
    <source>
        <dbReference type="ARBA" id="ARBA00023029"/>
    </source>
</evidence>
<dbReference type="EMBL" id="CP003243">
    <property type="protein sequence ID" value="AFD00928.1"/>
    <property type="molecule type" value="Genomic_DNA"/>
</dbReference>
<protein>
    <recommendedName>
        <fullName evidence="12">DNA topoisomerase 1</fullName>
        <ecNumber evidence="12">5.6.2.1</ecNumber>
    </recommendedName>
    <alternativeName>
        <fullName evidence="12">DNA topoisomerase I</fullName>
    </alternativeName>
</protein>
<dbReference type="Gene3D" id="1.10.460.10">
    <property type="entry name" value="Topoisomerase I, domain 2"/>
    <property type="match status" value="1"/>
</dbReference>
<keyword evidence="16" id="KW-1185">Reference proteome</keyword>
<dbReference type="GO" id="GO:0005694">
    <property type="term" value="C:chromosome"/>
    <property type="evidence" value="ECO:0007669"/>
    <property type="project" value="InterPro"/>
</dbReference>
<feature type="domain" description="Toprim" evidence="13">
    <location>
        <begin position="19"/>
        <end position="155"/>
    </location>
</feature>
<organism evidence="15 16">
    <name type="scientific">Methanocella conradii (strain DSM 24694 / JCM 17849 / CGMCC 1.5162 / HZ254)</name>
    <dbReference type="NCBI Taxonomy" id="1041930"/>
    <lineage>
        <taxon>Archaea</taxon>
        <taxon>Methanobacteriati</taxon>
        <taxon>Methanobacteriota</taxon>
        <taxon>Stenosarchaea group</taxon>
        <taxon>Methanomicrobia</taxon>
        <taxon>Methanocellales</taxon>
        <taxon>Methanocellaceae</taxon>
        <taxon>Methanocella</taxon>
    </lineage>
</organism>
<dbReference type="InterPro" id="IPR034144">
    <property type="entry name" value="TOPRIM_TopoIII"/>
</dbReference>
<dbReference type="Gene3D" id="2.70.20.10">
    <property type="entry name" value="Topoisomerase I, domain 3"/>
    <property type="match status" value="1"/>
</dbReference>
<evidence type="ECO:0000313" key="16">
    <source>
        <dbReference type="Proteomes" id="UP000005233"/>
    </source>
</evidence>
<dbReference type="eggNOG" id="arCOG01527">
    <property type="taxonomic scope" value="Archaea"/>
</dbReference>
<dbReference type="PRINTS" id="PR00417">
    <property type="entry name" value="PRTPISMRASEI"/>
</dbReference>
<evidence type="ECO:0000259" key="14">
    <source>
        <dbReference type="PROSITE" id="PS52039"/>
    </source>
</evidence>
<dbReference type="InterPro" id="IPR000380">
    <property type="entry name" value="Topo_IA"/>
</dbReference>
<proteinExistence type="inferred from homology"/>